<evidence type="ECO:0000313" key="3">
    <source>
        <dbReference type="Proteomes" id="UP000692954"/>
    </source>
</evidence>
<dbReference type="AlphaFoldDB" id="A0A8S1RA38"/>
<reference evidence="2" key="1">
    <citation type="submission" date="2021-01" db="EMBL/GenBank/DDBJ databases">
        <authorList>
            <consortium name="Genoscope - CEA"/>
            <person name="William W."/>
        </authorList>
    </citation>
    <scope>NUCLEOTIDE SEQUENCE</scope>
</reference>
<name>A0A8S1RA38_9CILI</name>
<dbReference type="EMBL" id="CAJJDN010000145">
    <property type="protein sequence ID" value="CAD8123555.1"/>
    <property type="molecule type" value="Genomic_DNA"/>
</dbReference>
<evidence type="ECO:0000256" key="1">
    <source>
        <dbReference type="SAM" id="MobiDB-lite"/>
    </source>
</evidence>
<feature type="region of interest" description="Disordered" evidence="1">
    <location>
        <begin position="1"/>
        <end position="43"/>
    </location>
</feature>
<proteinExistence type="predicted"/>
<sequence length="86" mass="10205">MQETNMMLLQQFGNESENQEGMSPYQFSENSELGSPKKKSRKKEKILEKLLSNRAKFNEKVSLFNLINSLQLVWLLEKNRQQHYII</sequence>
<gene>
    <name evidence="2" type="ORF">PSON_ATCC_30995.1.T1450102</name>
</gene>
<keyword evidence="3" id="KW-1185">Reference proteome</keyword>
<dbReference type="Proteomes" id="UP000692954">
    <property type="component" value="Unassembled WGS sequence"/>
</dbReference>
<accession>A0A8S1RA38</accession>
<organism evidence="2 3">
    <name type="scientific">Paramecium sonneborni</name>
    <dbReference type="NCBI Taxonomy" id="65129"/>
    <lineage>
        <taxon>Eukaryota</taxon>
        <taxon>Sar</taxon>
        <taxon>Alveolata</taxon>
        <taxon>Ciliophora</taxon>
        <taxon>Intramacronucleata</taxon>
        <taxon>Oligohymenophorea</taxon>
        <taxon>Peniculida</taxon>
        <taxon>Parameciidae</taxon>
        <taxon>Paramecium</taxon>
    </lineage>
</organism>
<comment type="caution">
    <text evidence="2">The sequence shown here is derived from an EMBL/GenBank/DDBJ whole genome shotgun (WGS) entry which is preliminary data.</text>
</comment>
<feature type="compositionally biased region" description="Polar residues" evidence="1">
    <location>
        <begin position="1"/>
        <end position="31"/>
    </location>
</feature>
<protein>
    <submittedName>
        <fullName evidence="2">Uncharacterized protein</fullName>
    </submittedName>
</protein>
<evidence type="ECO:0000313" key="2">
    <source>
        <dbReference type="EMBL" id="CAD8123555.1"/>
    </source>
</evidence>